<proteinExistence type="inferred from homology"/>
<evidence type="ECO:0000259" key="6">
    <source>
        <dbReference type="PROSITE" id="PS50405"/>
    </source>
</evidence>
<organism evidence="7 8">
    <name type="scientific">Kingdonia uniflora</name>
    <dbReference type="NCBI Taxonomy" id="39325"/>
    <lineage>
        <taxon>Eukaryota</taxon>
        <taxon>Viridiplantae</taxon>
        <taxon>Streptophyta</taxon>
        <taxon>Embryophyta</taxon>
        <taxon>Tracheophyta</taxon>
        <taxon>Spermatophyta</taxon>
        <taxon>Magnoliopsida</taxon>
        <taxon>Ranunculales</taxon>
        <taxon>Circaeasteraceae</taxon>
        <taxon>Kingdonia</taxon>
    </lineage>
</organism>
<dbReference type="FunFam" id="1.20.1050.10:FF:000004">
    <property type="entry name" value="Glutathione S-transferase F2"/>
    <property type="match status" value="1"/>
</dbReference>
<dbReference type="GO" id="GO:0004364">
    <property type="term" value="F:glutathione transferase activity"/>
    <property type="evidence" value="ECO:0007669"/>
    <property type="project" value="UniProtKB-EC"/>
</dbReference>
<evidence type="ECO:0000256" key="2">
    <source>
        <dbReference type="ARBA" id="ARBA00012452"/>
    </source>
</evidence>
<protein>
    <recommendedName>
        <fullName evidence="2">glutathione transferase</fullName>
        <ecNumber evidence="2">2.5.1.18</ecNumber>
    </recommendedName>
</protein>
<dbReference type="GO" id="GO:0005737">
    <property type="term" value="C:cytoplasm"/>
    <property type="evidence" value="ECO:0007669"/>
    <property type="project" value="TreeGrafter"/>
</dbReference>
<evidence type="ECO:0000313" key="7">
    <source>
        <dbReference type="EMBL" id="KAF6142661.1"/>
    </source>
</evidence>
<comment type="catalytic activity">
    <reaction evidence="4">
        <text>RX + glutathione = an S-substituted glutathione + a halide anion + H(+)</text>
        <dbReference type="Rhea" id="RHEA:16437"/>
        <dbReference type="ChEBI" id="CHEBI:15378"/>
        <dbReference type="ChEBI" id="CHEBI:16042"/>
        <dbReference type="ChEBI" id="CHEBI:17792"/>
        <dbReference type="ChEBI" id="CHEBI:57925"/>
        <dbReference type="ChEBI" id="CHEBI:90779"/>
        <dbReference type="EC" id="2.5.1.18"/>
    </reaction>
</comment>
<name>A0A7J7LJ13_9MAGN</name>
<dbReference type="EC" id="2.5.1.18" evidence="2"/>
<dbReference type="InterPro" id="IPR004045">
    <property type="entry name" value="Glutathione_S-Trfase_N"/>
</dbReference>
<feature type="domain" description="GST C-terminal" evidence="6">
    <location>
        <begin position="23"/>
        <end position="150"/>
    </location>
</feature>
<evidence type="ECO:0000259" key="5">
    <source>
        <dbReference type="PROSITE" id="PS50404"/>
    </source>
</evidence>
<dbReference type="AlphaFoldDB" id="A0A7J7LJ13"/>
<comment type="similarity">
    <text evidence="1">Belongs to the GST superfamily. Phi family.</text>
</comment>
<dbReference type="EMBL" id="JACGCM010002249">
    <property type="protein sequence ID" value="KAF6142661.1"/>
    <property type="molecule type" value="Genomic_DNA"/>
</dbReference>
<reference evidence="7 8" key="1">
    <citation type="journal article" date="2020" name="IScience">
        <title>Genome Sequencing of the Endangered Kingdonia uniflora (Circaeasteraceae, Ranunculales) Reveals Potential Mechanisms of Evolutionary Specialization.</title>
        <authorList>
            <person name="Sun Y."/>
            <person name="Deng T."/>
            <person name="Zhang A."/>
            <person name="Moore M.J."/>
            <person name="Landis J.B."/>
            <person name="Lin N."/>
            <person name="Zhang H."/>
            <person name="Zhang X."/>
            <person name="Huang J."/>
            <person name="Zhang X."/>
            <person name="Sun H."/>
            <person name="Wang H."/>
        </authorList>
    </citation>
    <scope>NUCLEOTIDE SEQUENCE [LARGE SCALE GENOMIC DNA]</scope>
    <source>
        <strain evidence="7">TB1705</strain>
        <tissue evidence="7">Leaf</tissue>
    </source>
</reference>
<comment type="caution">
    <text evidence="7">The sequence shown here is derived from an EMBL/GenBank/DDBJ whole genome shotgun (WGS) entry which is preliminary data.</text>
</comment>
<keyword evidence="3" id="KW-0808">Transferase</keyword>
<dbReference type="SUPFAM" id="SSF47616">
    <property type="entry name" value="GST C-terminal domain-like"/>
    <property type="match status" value="1"/>
</dbReference>
<dbReference type="PANTHER" id="PTHR43900">
    <property type="entry name" value="GLUTATHIONE S-TRANSFERASE RHO"/>
    <property type="match status" value="1"/>
</dbReference>
<dbReference type="Gene3D" id="1.20.1050.130">
    <property type="match status" value="1"/>
</dbReference>
<dbReference type="Proteomes" id="UP000541444">
    <property type="component" value="Unassembled WGS sequence"/>
</dbReference>
<evidence type="ECO:0000256" key="1">
    <source>
        <dbReference type="ARBA" id="ARBA00010128"/>
    </source>
</evidence>
<dbReference type="GO" id="GO:0043295">
    <property type="term" value="F:glutathione binding"/>
    <property type="evidence" value="ECO:0007669"/>
    <property type="project" value="TreeGrafter"/>
</dbReference>
<dbReference type="Pfam" id="PF00043">
    <property type="entry name" value="GST_C"/>
    <property type="match status" value="1"/>
</dbReference>
<dbReference type="PROSITE" id="PS50404">
    <property type="entry name" value="GST_NTER"/>
    <property type="match status" value="1"/>
</dbReference>
<feature type="domain" description="GST N-terminal" evidence="5">
    <location>
        <begin position="1"/>
        <end position="81"/>
    </location>
</feature>
<evidence type="ECO:0000256" key="3">
    <source>
        <dbReference type="ARBA" id="ARBA00022679"/>
    </source>
</evidence>
<dbReference type="PANTHER" id="PTHR43900:SF47">
    <property type="entry name" value="GLUTATHIONE S-TRANSFERASE F6-RELATED"/>
    <property type="match status" value="1"/>
</dbReference>
<accession>A0A7J7LJ13</accession>
<dbReference type="PROSITE" id="PS50405">
    <property type="entry name" value="GST_CTER"/>
    <property type="match status" value="1"/>
</dbReference>
<dbReference type="GO" id="GO:0006749">
    <property type="term" value="P:glutathione metabolic process"/>
    <property type="evidence" value="ECO:0007669"/>
    <property type="project" value="TreeGrafter"/>
</dbReference>
<dbReference type="InterPro" id="IPR004046">
    <property type="entry name" value="GST_C"/>
</dbReference>
<dbReference type="OrthoDB" id="422574at2759"/>
<gene>
    <name evidence="7" type="ORF">GIB67_015147</name>
</gene>
<dbReference type="GO" id="GO:0009636">
    <property type="term" value="P:response to toxic substance"/>
    <property type="evidence" value="ECO:0007669"/>
    <property type="project" value="UniProtKB-ARBA"/>
</dbReference>
<evidence type="ECO:0000313" key="8">
    <source>
        <dbReference type="Proteomes" id="UP000541444"/>
    </source>
</evidence>
<evidence type="ECO:0000256" key="4">
    <source>
        <dbReference type="ARBA" id="ARBA00047960"/>
    </source>
</evidence>
<sequence length="150" mass="16929">MTPKLYGMMFSTATMSVAALYEKEVEFEFVSVNLNKEEHKKHPYLAMNPFDQVTALEVGDLKLFDAAVVKEQETKLGQVLYVYEAWLGQSKYLGGDSFSLADLHHLPNMQYLWGTPTKSVFEARPHVKAWATNIIGHPALAKFVAMEKSV</sequence>
<dbReference type="InterPro" id="IPR010987">
    <property type="entry name" value="Glutathione-S-Trfase_C-like"/>
</dbReference>
<dbReference type="InterPro" id="IPR036282">
    <property type="entry name" value="Glutathione-S-Trfase_C_sf"/>
</dbReference>
<keyword evidence="8" id="KW-1185">Reference proteome</keyword>
<dbReference type="Gene3D" id="3.40.30.10">
    <property type="entry name" value="Glutaredoxin"/>
    <property type="match status" value="1"/>
</dbReference>